<dbReference type="RefSeq" id="WP_109605323.1">
    <property type="nucleotide sequence ID" value="NZ_JAMHJO010000013.1"/>
</dbReference>
<dbReference type="AlphaFoldDB" id="A0AA45HI79"/>
<keyword evidence="2" id="KW-1003">Cell membrane</keyword>
<keyword evidence="4 6" id="KW-1133">Transmembrane helix</keyword>
<dbReference type="CDD" id="cd16380">
    <property type="entry name" value="YitT_C"/>
    <property type="match status" value="1"/>
</dbReference>
<reference evidence="8 9" key="1">
    <citation type="submission" date="2018-05" db="EMBL/GenBank/DDBJ databases">
        <title>Genomic Encyclopedia of Type Strains, Phase IV (KMG-IV): sequencing the most valuable type-strain genomes for metagenomic binning, comparative biology and taxonomic classification.</title>
        <authorList>
            <person name="Goeker M."/>
        </authorList>
    </citation>
    <scope>NUCLEOTIDE SEQUENCE [LARGE SCALE GENOMIC DNA]</scope>
    <source>
        <strain evidence="8 9">DSM 24906</strain>
    </source>
</reference>
<feature type="transmembrane region" description="Helical" evidence="6">
    <location>
        <begin position="79"/>
        <end position="97"/>
    </location>
</feature>
<protein>
    <submittedName>
        <fullName evidence="8">Uncharacterized membrane-anchored protein YitT (DUF2179 family)</fullName>
    </submittedName>
</protein>
<dbReference type="PIRSF" id="PIRSF006483">
    <property type="entry name" value="Membrane_protein_YitT"/>
    <property type="match status" value="1"/>
</dbReference>
<dbReference type="InterPro" id="IPR051461">
    <property type="entry name" value="UPF0750_membrane"/>
</dbReference>
<evidence type="ECO:0000256" key="1">
    <source>
        <dbReference type="ARBA" id="ARBA00004651"/>
    </source>
</evidence>
<dbReference type="PANTHER" id="PTHR33545">
    <property type="entry name" value="UPF0750 MEMBRANE PROTEIN YITT-RELATED"/>
    <property type="match status" value="1"/>
</dbReference>
<dbReference type="InterPro" id="IPR019264">
    <property type="entry name" value="DUF2179"/>
</dbReference>
<gene>
    <name evidence="8" type="ORF">C7380_1141</name>
</gene>
<evidence type="ECO:0000313" key="9">
    <source>
        <dbReference type="Proteomes" id="UP000245921"/>
    </source>
</evidence>
<dbReference type="Gene3D" id="3.30.70.120">
    <property type="match status" value="1"/>
</dbReference>
<sequence>MNKRIIKEYTLSIIGVFLTAVGLVSFLMPYNIAAGGANGIAIVINGFTNIPVGILMYGVNIVLFSIAFIFIGKEFGFRSIFCTFLLNFFVDFLDRIVPFPKYNGDDMFLAVFFGVIISAIGMGIAFSVNSSTGGTDILARIMNKYTGLPLGISLLLLDLITGIAAGTVYDLRVGMYSIVSVVFNGLTVDFVMKSMNTSNILTIISENTDEIINYILNNLDRGASIIKAQGAYTNQEKNFIYVAVNKKQRGDIVRKIQKIDPKAFIIIQETLDVIGYGFKNFHNFI</sequence>
<dbReference type="InterPro" id="IPR003740">
    <property type="entry name" value="YitT"/>
</dbReference>
<comment type="caution">
    <text evidence="8">The sequence shown here is derived from an EMBL/GenBank/DDBJ whole genome shotgun (WGS) entry which is preliminary data.</text>
</comment>
<keyword evidence="3 6" id="KW-0812">Transmembrane</keyword>
<dbReference type="Pfam" id="PF02588">
    <property type="entry name" value="YitT_membrane"/>
    <property type="match status" value="1"/>
</dbReference>
<feature type="transmembrane region" description="Helical" evidence="6">
    <location>
        <begin position="9"/>
        <end position="30"/>
    </location>
</feature>
<name>A0AA45HI79_9BACT</name>
<comment type="subcellular location">
    <subcellularLocation>
        <location evidence="1">Cell membrane</location>
        <topology evidence="1">Multi-pass membrane protein</topology>
    </subcellularLocation>
</comment>
<feature type="transmembrane region" description="Helical" evidence="6">
    <location>
        <begin position="109"/>
        <end position="128"/>
    </location>
</feature>
<evidence type="ECO:0000313" key="8">
    <source>
        <dbReference type="EMBL" id="PWJ89598.1"/>
    </source>
</evidence>
<evidence type="ECO:0000256" key="5">
    <source>
        <dbReference type="ARBA" id="ARBA00023136"/>
    </source>
</evidence>
<proteinExistence type="predicted"/>
<dbReference type="GO" id="GO:0005886">
    <property type="term" value="C:plasma membrane"/>
    <property type="evidence" value="ECO:0007669"/>
    <property type="project" value="UniProtKB-SubCell"/>
</dbReference>
<evidence type="ECO:0000256" key="6">
    <source>
        <dbReference type="SAM" id="Phobius"/>
    </source>
</evidence>
<evidence type="ECO:0000256" key="3">
    <source>
        <dbReference type="ARBA" id="ARBA00022692"/>
    </source>
</evidence>
<dbReference type="EMBL" id="QGGI01000014">
    <property type="protein sequence ID" value="PWJ89598.1"/>
    <property type="molecule type" value="Genomic_DNA"/>
</dbReference>
<evidence type="ECO:0000256" key="2">
    <source>
        <dbReference type="ARBA" id="ARBA00022475"/>
    </source>
</evidence>
<dbReference type="Pfam" id="PF10035">
    <property type="entry name" value="DUF2179"/>
    <property type="match status" value="1"/>
</dbReference>
<feature type="transmembrane region" description="Helical" evidence="6">
    <location>
        <begin position="148"/>
        <end position="169"/>
    </location>
</feature>
<evidence type="ECO:0000259" key="7">
    <source>
        <dbReference type="Pfam" id="PF10035"/>
    </source>
</evidence>
<dbReference type="Proteomes" id="UP000245921">
    <property type="component" value="Unassembled WGS sequence"/>
</dbReference>
<feature type="transmembrane region" description="Helical" evidence="6">
    <location>
        <begin position="175"/>
        <end position="192"/>
    </location>
</feature>
<organism evidence="8 9">
    <name type="scientific">Oceanotoga teriensis</name>
    <dbReference type="NCBI Taxonomy" id="515440"/>
    <lineage>
        <taxon>Bacteria</taxon>
        <taxon>Thermotogati</taxon>
        <taxon>Thermotogota</taxon>
        <taxon>Thermotogae</taxon>
        <taxon>Petrotogales</taxon>
        <taxon>Petrotogaceae</taxon>
        <taxon>Oceanotoga</taxon>
    </lineage>
</organism>
<feature type="transmembrane region" description="Helical" evidence="6">
    <location>
        <begin position="50"/>
        <end position="72"/>
    </location>
</feature>
<keyword evidence="9" id="KW-1185">Reference proteome</keyword>
<feature type="domain" description="DUF2179" evidence="7">
    <location>
        <begin position="221"/>
        <end position="275"/>
    </location>
</feature>
<dbReference type="InterPro" id="IPR015867">
    <property type="entry name" value="N-reg_PII/ATP_PRibTrfase_C"/>
</dbReference>
<accession>A0AA45HI79</accession>
<keyword evidence="5 6" id="KW-0472">Membrane</keyword>
<evidence type="ECO:0000256" key="4">
    <source>
        <dbReference type="ARBA" id="ARBA00022989"/>
    </source>
</evidence>
<dbReference type="PANTHER" id="PTHR33545:SF5">
    <property type="entry name" value="UPF0750 MEMBRANE PROTEIN YITT"/>
    <property type="match status" value="1"/>
</dbReference>